<accession>A0ABN9LSU7</accession>
<protein>
    <recommendedName>
        <fullName evidence="3">Reverse transcriptase domain-containing protein</fullName>
    </recommendedName>
</protein>
<keyword evidence="2" id="KW-1185">Reference proteome</keyword>
<dbReference type="Proteomes" id="UP001176940">
    <property type="component" value="Unassembled WGS sequence"/>
</dbReference>
<organism evidence="1 2">
    <name type="scientific">Ranitomeya imitator</name>
    <name type="common">mimic poison frog</name>
    <dbReference type="NCBI Taxonomy" id="111125"/>
    <lineage>
        <taxon>Eukaryota</taxon>
        <taxon>Metazoa</taxon>
        <taxon>Chordata</taxon>
        <taxon>Craniata</taxon>
        <taxon>Vertebrata</taxon>
        <taxon>Euteleostomi</taxon>
        <taxon>Amphibia</taxon>
        <taxon>Batrachia</taxon>
        <taxon>Anura</taxon>
        <taxon>Neobatrachia</taxon>
        <taxon>Hyloidea</taxon>
        <taxon>Dendrobatidae</taxon>
        <taxon>Dendrobatinae</taxon>
        <taxon>Ranitomeya</taxon>
    </lineage>
</organism>
<dbReference type="PANTHER" id="PTHR21301:SF12">
    <property type="match status" value="1"/>
</dbReference>
<comment type="caution">
    <text evidence="1">The sequence shown here is derived from an EMBL/GenBank/DDBJ whole genome shotgun (WGS) entry which is preliminary data.</text>
</comment>
<dbReference type="EMBL" id="CAUEEQ010026762">
    <property type="protein sequence ID" value="CAJ0947471.1"/>
    <property type="molecule type" value="Genomic_DNA"/>
</dbReference>
<name>A0ABN9LSU7_9NEOB</name>
<proteinExistence type="predicted"/>
<evidence type="ECO:0008006" key="3">
    <source>
        <dbReference type="Google" id="ProtNLM"/>
    </source>
</evidence>
<evidence type="ECO:0000313" key="1">
    <source>
        <dbReference type="EMBL" id="CAJ0947471.1"/>
    </source>
</evidence>
<evidence type="ECO:0000313" key="2">
    <source>
        <dbReference type="Proteomes" id="UP001176940"/>
    </source>
</evidence>
<dbReference type="PANTHER" id="PTHR21301">
    <property type="entry name" value="REVERSE TRANSCRIPTASE"/>
    <property type="match status" value="1"/>
</dbReference>
<sequence>MATLAKRKYNASLHAALNKIGLLEAQHKLLPSPQLFSDLSTARLHLRQLLLSKTEHALRKSKAKFYSMGDRAGALLARRVKKMEVQSKIHYIQRSDGSLIYNPIHIAEEFASYYSSLYNLKSDPNIPEPSQSSIASFLDQANLPSVTSDQLSFLNAPNVPSEIAQIIKEAKKRSAPGPDGFSLPYYAQFLPTLSPYLLRFFNHWLSTGDIKSEGLEASIATLPKPGKPSTSPGNFRPIALLNCDVKIYAKIWANKLMSILPSLVHPDQVGFVPGRQTRDGTRRLIDLLDVIKPADKGGVIVVMAWSYYISEIQSQLRNTETYTPISSNPTFDIARKIKYLIEQYSGLGVSDSKLREFLINQHPVILVFYTLPKVHKDLWKPPGRPIVASTNSILSPLAITLEKILTPWVSYISYLKDMPDFLKSIMNIEALPFGSKLGTLDVNSLYTSIDDQVGIEAENRFLANHTIYSRNQICFCEDLLKLIFTEILFLFEDQFYVQRRGTAFGSNTSYVYNHPLFATNVIHWKRFIEDIFFIWIGGDETLTQFYTDLNRATTDLSFTIHCDIQSIHFLDTTISITMDRKLETDLYTKPTDKNSLLHYTSCQPQHIKSALIFPEVTASPTPDPANVILSRVFIHGNLHISFISSNALAAWDTWVKLASTSVIGYRSIRPQSDVDGRCYKSPHTSFRVVILFVRYLYKQPTRFFKVVTFCFDDCFADSQHSLDELQEVVTGNGFHFTGVPCQV</sequence>
<gene>
    <name evidence="1" type="ORF">RIMI_LOCUS11690296</name>
</gene>
<reference evidence="1" key="1">
    <citation type="submission" date="2023-07" db="EMBL/GenBank/DDBJ databases">
        <authorList>
            <person name="Stuckert A."/>
        </authorList>
    </citation>
    <scope>NUCLEOTIDE SEQUENCE</scope>
</reference>